<comment type="caution">
    <text evidence="12">The sequence shown here is derived from an EMBL/GenBank/DDBJ whole genome shotgun (WGS) entry which is preliminary data.</text>
</comment>
<evidence type="ECO:0000256" key="3">
    <source>
        <dbReference type="ARBA" id="ARBA00016937"/>
    </source>
</evidence>
<dbReference type="GO" id="GO:0006364">
    <property type="term" value="P:rRNA processing"/>
    <property type="evidence" value="ECO:0007669"/>
    <property type="project" value="UniProtKB-KW"/>
</dbReference>
<keyword evidence="5" id="KW-0540">Nuclease</keyword>
<dbReference type="GO" id="GO:0005634">
    <property type="term" value="C:nucleus"/>
    <property type="evidence" value="ECO:0007669"/>
    <property type="project" value="UniProtKB-SubCell"/>
</dbReference>
<proteinExistence type="inferred from homology"/>
<dbReference type="STRING" id="13706.A0A1X2H144"/>
<accession>A0A1X2H144</accession>
<dbReference type="SUPFAM" id="SSF53098">
    <property type="entry name" value="Ribonuclease H-like"/>
    <property type="match status" value="1"/>
</dbReference>
<gene>
    <name evidence="12" type="ORF">BCR43DRAFT_499209</name>
</gene>
<dbReference type="CDD" id="cd06144">
    <property type="entry name" value="REX4_like"/>
    <property type="match status" value="1"/>
</dbReference>
<evidence type="ECO:0000256" key="5">
    <source>
        <dbReference type="ARBA" id="ARBA00022722"/>
    </source>
</evidence>
<dbReference type="InterPro" id="IPR037431">
    <property type="entry name" value="REX4_DEDDh_dom"/>
</dbReference>
<keyword evidence="4" id="KW-0698">rRNA processing</keyword>
<evidence type="ECO:0000256" key="6">
    <source>
        <dbReference type="ARBA" id="ARBA00022801"/>
    </source>
</evidence>
<organism evidence="12 13">
    <name type="scientific">Syncephalastrum racemosum</name>
    <name type="common">Filamentous fungus</name>
    <dbReference type="NCBI Taxonomy" id="13706"/>
    <lineage>
        <taxon>Eukaryota</taxon>
        <taxon>Fungi</taxon>
        <taxon>Fungi incertae sedis</taxon>
        <taxon>Mucoromycota</taxon>
        <taxon>Mucoromycotina</taxon>
        <taxon>Mucoromycetes</taxon>
        <taxon>Mucorales</taxon>
        <taxon>Syncephalastraceae</taxon>
        <taxon>Syncephalastrum</taxon>
    </lineage>
</organism>
<evidence type="ECO:0000256" key="8">
    <source>
        <dbReference type="ARBA" id="ARBA00023242"/>
    </source>
</evidence>
<dbReference type="InterPro" id="IPR047021">
    <property type="entry name" value="REXO1/3/4-like"/>
</dbReference>
<dbReference type="GO" id="GO:0008408">
    <property type="term" value="F:3'-5' exonuclease activity"/>
    <property type="evidence" value="ECO:0007669"/>
    <property type="project" value="InterPro"/>
</dbReference>
<dbReference type="InParanoid" id="A0A1X2H144"/>
<dbReference type="InterPro" id="IPR012337">
    <property type="entry name" value="RNaseH-like_sf"/>
</dbReference>
<keyword evidence="7" id="KW-0269">Exonuclease</keyword>
<feature type="compositionally biased region" description="Acidic residues" evidence="10">
    <location>
        <begin position="249"/>
        <end position="269"/>
    </location>
</feature>
<comment type="similarity">
    <text evidence="2">Belongs to the REXO4 family.</text>
</comment>
<evidence type="ECO:0000256" key="7">
    <source>
        <dbReference type="ARBA" id="ARBA00022839"/>
    </source>
</evidence>
<dbReference type="AlphaFoldDB" id="A0A1X2H144"/>
<sequence>MESVAGEKAAAGRYVAIDCEMVETGERLPDGSFRKKKSELARVSLVNYFGAVLLDVFVKPQRPITDYRTEVSGIRPKDLKNAMPFLEAQQKVLDIVQDRIMVGHAIIHDLSALRIKHPRYLIRDTSKYKPFFEYNNGRTPGLKTLVDCVLDMEIQSGEHSSVEDARFTMLLYRHAKEEWEKAVGAQYGLKMKQFFEKARQREEKERRRLENKANIERKKVKQQLKEAKQQQKKRKADDDSSSSSSNSSSEDESSEEEADESDDDQDDSE</sequence>
<dbReference type="GO" id="GO:0003676">
    <property type="term" value="F:nucleic acid binding"/>
    <property type="evidence" value="ECO:0007669"/>
    <property type="project" value="InterPro"/>
</dbReference>
<evidence type="ECO:0000256" key="1">
    <source>
        <dbReference type="ARBA" id="ARBA00004123"/>
    </source>
</evidence>
<feature type="compositionally biased region" description="Basic and acidic residues" evidence="10">
    <location>
        <begin position="205"/>
        <end position="229"/>
    </location>
</feature>
<dbReference type="InterPro" id="IPR013520">
    <property type="entry name" value="Ribonucl_H"/>
</dbReference>
<protein>
    <recommendedName>
        <fullName evidence="3">RNA exonuclease 4</fullName>
    </recommendedName>
</protein>
<evidence type="ECO:0000256" key="10">
    <source>
        <dbReference type="SAM" id="MobiDB-lite"/>
    </source>
</evidence>
<evidence type="ECO:0000256" key="9">
    <source>
        <dbReference type="ARBA" id="ARBA00025599"/>
    </source>
</evidence>
<feature type="region of interest" description="Disordered" evidence="10">
    <location>
        <begin position="205"/>
        <end position="269"/>
    </location>
</feature>
<comment type="subcellular location">
    <subcellularLocation>
        <location evidence="1">Nucleus</location>
    </subcellularLocation>
</comment>
<evidence type="ECO:0000256" key="2">
    <source>
        <dbReference type="ARBA" id="ARBA00010489"/>
    </source>
</evidence>
<keyword evidence="13" id="KW-1185">Reference proteome</keyword>
<evidence type="ECO:0000313" key="13">
    <source>
        <dbReference type="Proteomes" id="UP000242180"/>
    </source>
</evidence>
<dbReference type="Pfam" id="PF00929">
    <property type="entry name" value="RNase_T"/>
    <property type="match status" value="1"/>
</dbReference>
<dbReference type="EMBL" id="MCGN01000012">
    <property type="protein sequence ID" value="ORY90376.1"/>
    <property type="molecule type" value="Genomic_DNA"/>
</dbReference>
<dbReference type="PANTHER" id="PTHR12801">
    <property type="entry name" value="RNA EXONUCLEASE REXO1 / RECO3 FAMILY MEMBER-RELATED"/>
    <property type="match status" value="1"/>
</dbReference>
<keyword evidence="6" id="KW-0378">Hydrolase</keyword>
<dbReference type="FunCoup" id="A0A1X2H144">
    <property type="interactions" value="653"/>
</dbReference>
<dbReference type="Gene3D" id="3.30.420.10">
    <property type="entry name" value="Ribonuclease H-like superfamily/Ribonuclease H"/>
    <property type="match status" value="1"/>
</dbReference>
<dbReference type="PANTHER" id="PTHR12801:SF45">
    <property type="entry name" value="RNA EXONUCLEASE 4"/>
    <property type="match status" value="1"/>
</dbReference>
<comment type="function">
    <text evidence="9">Exoribonuclease involved in ribosome biosynthesis. Involved in the processing of ITS1, the internal transcribed spacer localized between the 18S and 5.8S rRNAs.</text>
</comment>
<dbReference type="Proteomes" id="UP000242180">
    <property type="component" value="Unassembled WGS sequence"/>
</dbReference>
<dbReference type="InterPro" id="IPR036397">
    <property type="entry name" value="RNaseH_sf"/>
</dbReference>
<dbReference type="FunFam" id="3.30.420.10:FF:000007">
    <property type="entry name" value="Interferon-stimulated exonuclease gene 20"/>
    <property type="match status" value="1"/>
</dbReference>
<feature type="domain" description="Exonuclease" evidence="11">
    <location>
        <begin position="13"/>
        <end position="181"/>
    </location>
</feature>
<dbReference type="OMA" id="FHMRDAP"/>
<keyword evidence="8" id="KW-0539">Nucleus</keyword>
<reference evidence="12 13" key="1">
    <citation type="submission" date="2016-07" db="EMBL/GenBank/DDBJ databases">
        <title>Pervasive Adenine N6-methylation of Active Genes in Fungi.</title>
        <authorList>
            <consortium name="DOE Joint Genome Institute"/>
            <person name="Mondo S.J."/>
            <person name="Dannebaum R.O."/>
            <person name="Kuo R.C."/>
            <person name="Labutti K."/>
            <person name="Haridas S."/>
            <person name="Kuo A."/>
            <person name="Salamov A."/>
            <person name="Ahrendt S.R."/>
            <person name="Lipzen A."/>
            <person name="Sullivan W."/>
            <person name="Andreopoulos W.B."/>
            <person name="Clum A."/>
            <person name="Lindquist E."/>
            <person name="Daum C."/>
            <person name="Ramamoorthy G.K."/>
            <person name="Gryganskyi A."/>
            <person name="Culley D."/>
            <person name="Magnuson J.K."/>
            <person name="James T.Y."/>
            <person name="O'Malley M.A."/>
            <person name="Stajich J.E."/>
            <person name="Spatafora J.W."/>
            <person name="Visel A."/>
            <person name="Grigoriev I.V."/>
        </authorList>
    </citation>
    <scope>NUCLEOTIDE SEQUENCE [LARGE SCALE GENOMIC DNA]</scope>
    <source>
        <strain evidence="12 13">NRRL 2496</strain>
    </source>
</reference>
<dbReference type="OrthoDB" id="8191639at2759"/>
<dbReference type="SMART" id="SM00479">
    <property type="entry name" value="EXOIII"/>
    <property type="match status" value="1"/>
</dbReference>
<name>A0A1X2H144_SYNRA</name>
<evidence type="ECO:0000259" key="11">
    <source>
        <dbReference type="SMART" id="SM00479"/>
    </source>
</evidence>
<evidence type="ECO:0000313" key="12">
    <source>
        <dbReference type="EMBL" id="ORY90376.1"/>
    </source>
</evidence>
<evidence type="ECO:0000256" key="4">
    <source>
        <dbReference type="ARBA" id="ARBA00022552"/>
    </source>
</evidence>